<reference evidence="3 4" key="1">
    <citation type="journal article" date="2015" name="Infect. Genet. Evol.">
        <title>Genomic sequences of six botulinum neurotoxin-producing strains representing three clostridial species illustrate the mobility and diversity of botulinum neurotoxin genes.</title>
        <authorList>
            <person name="Smith T.J."/>
            <person name="Hill K.K."/>
            <person name="Xie G."/>
            <person name="Foley B.T."/>
            <person name="Williamson C.H."/>
            <person name="Foster J.T."/>
            <person name="Johnson S.L."/>
            <person name="Chertkov O."/>
            <person name="Teshima H."/>
            <person name="Gibbons H.S."/>
            <person name="Johnsky L.A."/>
            <person name="Karavis M.A."/>
            <person name="Smith L.A."/>
        </authorList>
    </citation>
    <scope>NUCLEOTIDE SEQUENCE [LARGE SCALE GENOMIC DNA]</scope>
    <source>
        <strain evidence="3 4">CDC 2741</strain>
    </source>
</reference>
<evidence type="ECO:0000313" key="4">
    <source>
        <dbReference type="Proteomes" id="UP000031366"/>
    </source>
</evidence>
<accession>A0A0C1U6Z8</accession>
<dbReference type="InterPro" id="IPR035905">
    <property type="entry name" value="Barstar-like_sf"/>
</dbReference>
<evidence type="ECO:0000313" key="3">
    <source>
        <dbReference type="EMBL" id="KIE47588.1"/>
    </source>
</evidence>
<sequence>MQIVMLDSKEMINEIKTHQMLKEKLDLPDYYGENLNALWDCLTGWVSLPLTIVWNDFEDSKKQLGSFADELLQLFKEAKDEIEGFEIEVK</sequence>
<keyword evidence="4" id="KW-1185">Reference proteome</keyword>
<dbReference type="AlphaFoldDB" id="A0A0C1U6Z8"/>
<dbReference type="EMBL" id="AYSO01000014">
    <property type="protein sequence ID" value="KIE47588.1"/>
    <property type="molecule type" value="Genomic_DNA"/>
</dbReference>
<dbReference type="CDD" id="cd05142">
    <property type="entry name" value="Barstar"/>
    <property type="match status" value="1"/>
</dbReference>
<dbReference type="Gene3D" id="3.30.370.10">
    <property type="entry name" value="Barstar-like"/>
    <property type="match status" value="1"/>
</dbReference>
<dbReference type="SUPFAM" id="SSF52038">
    <property type="entry name" value="Barstar-related"/>
    <property type="match status" value="1"/>
</dbReference>
<dbReference type="Proteomes" id="UP000031366">
    <property type="component" value="Unassembled WGS sequence"/>
</dbReference>
<dbReference type="InterPro" id="IPR000468">
    <property type="entry name" value="Barstar"/>
</dbReference>
<name>A0A0C1U6Z8_9CLOT</name>
<comment type="similarity">
    <text evidence="1">Belongs to the barstar family.</text>
</comment>
<organism evidence="3 4">
    <name type="scientific">Clostridium argentinense CDC 2741</name>
    <dbReference type="NCBI Taxonomy" id="1418104"/>
    <lineage>
        <taxon>Bacteria</taxon>
        <taxon>Bacillati</taxon>
        <taxon>Bacillota</taxon>
        <taxon>Clostridia</taxon>
        <taxon>Eubacteriales</taxon>
        <taxon>Clostridiaceae</taxon>
        <taxon>Clostridium</taxon>
    </lineage>
</organism>
<gene>
    <name evidence="3" type="ORF">U732_3083</name>
</gene>
<feature type="domain" description="Barstar (barnase inhibitor)" evidence="2">
    <location>
        <begin position="1"/>
        <end position="87"/>
    </location>
</feature>
<protein>
    <submittedName>
        <fullName evidence="3">Barstar</fullName>
    </submittedName>
</protein>
<comment type="caution">
    <text evidence="3">The sequence shown here is derived from an EMBL/GenBank/DDBJ whole genome shotgun (WGS) entry which is preliminary data.</text>
</comment>
<proteinExistence type="inferred from homology"/>
<evidence type="ECO:0000256" key="1">
    <source>
        <dbReference type="ARBA" id="ARBA00006845"/>
    </source>
</evidence>
<dbReference type="Pfam" id="PF01337">
    <property type="entry name" value="Barstar"/>
    <property type="match status" value="1"/>
</dbReference>
<evidence type="ECO:0000259" key="2">
    <source>
        <dbReference type="Pfam" id="PF01337"/>
    </source>
</evidence>
<dbReference type="OrthoDB" id="7575400at2"/>
<dbReference type="RefSeq" id="WP_039631520.1">
    <property type="nucleotide sequence ID" value="NZ_AYSO01000014.1"/>
</dbReference>